<dbReference type="Proteomes" id="UP000000238">
    <property type="component" value="Chromosome"/>
</dbReference>
<dbReference type="Gene3D" id="2.60.120.620">
    <property type="entry name" value="q2cbj1_9rhob like domain"/>
    <property type="match status" value="1"/>
</dbReference>
<dbReference type="eggNOG" id="COG5285">
    <property type="taxonomic scope" value="Bacteria"/>
</dbReference>
<evidence type="ECO:0000313" key="1">
    <source>
        <dbReference type="EMBL" id="ABC29917.1"/>
    </source>
</evidence>
<accession>Q2SHF7</accession>
<sequence>MLSRALTLTYDTELYPFQKVLSHYVFKVRRLDQLHVAWRRQNNREKLHYQDNMTLRRLMQRLPDDSPFYKVYHAWIAAVLAPCYGGKISYSAHPKMRVHLAGTGCVSDFHRDADVTGRLDQINCYLPFTDVFETATVWCEAGYGSNRYQPLNLKYGEALLWDGGLLKHGTFPNQTDHTRVSCDFRFKAKAPDRVASPWRDVLADRQPAEKMEL</sequence>
<dbReference type="KEGG" id="hch:HCH_03153"/>
<evidence type="ECO:0000313" key="2">
    <source>
        <dbReference type="Proteomes" id="UP000000238"/>
    </source>
</evidence>
<protein>
    <recommendedName>
        <fullName evidence="3">Streptomycin biosynthesis enzyme StrG</fullName>
    </recommendedName>
</protein>
<reference evidence="1 2" key="1">
    <citation type="journal article" date="2005" name="Nucleic Acids Res.">
        <title>Genomic blueprint of Hahella chejuensis, a marine microbe producing an algicidal agent.</title>
        <authorList>
            <person name="Jeong H."/>
            <person name="Yim J.H."/>
            <person name="Lee C."/>
            <person name="Choi S.-H."/>
            <person name="Park Y.K."/>
            <person name="Yoon S.H."/>
            <person name="Hur C.-G."/>
            <person name="Kang H.-Y."/>
            <person name="Kim D."/>
            <person name="Lee H.H."/>
            <person name="Park K.H."/>
            <person name="Park S.-H."/>
            <person name="Park H.-S."/>
            <person name="Lee H.K."/>
            <person name="Oh T.K."/>
            <person name="Kim J.F."/>
        </authorList>
    </citation>
    <scope>NUCLEOTIDE SEQUENCE [LARGE SCALE GENOMIC DNA]</scope>
    <source>
        <strain evidence="1 2">KCTC 2396</strain>
    </source>
</reference>
<name>Q2SHF7_HAHCH</name>
<dbReference type="STRING" id="349521.HCH_03153"/>
<organism evidence="1 2">
    <name type="scientific">Hahella chejuensis (strain KCTC 2396)</name>
    <dbReference type="NCBI Taxonomy" id="349521"/>
    <lineage>
        <taxon>Bacteria</taxon>
        <taxon>Pseudomonadati</taxon>
        <taxon>Pseudomonadota</taxon>
        <taxon>Gammaproteobacteria</taxon>
        <taxon>Oceanospirillales</taxon>
        <taxon>Hahellaceae</taxon>
        <taxon>Hahella</taxon>
    </lineage>
</organism>
<dbReference type="RefSeq" id="WP_011396986.1">
    <property type="nucleotide sequence ID" value="NC_007645.1"/>
</dbReference>
<keyword evidence="2" id="KW-1185">Reference proteome</keyword>
<dbReference type="OrthoDB" id="572320at2"/>
<evidence type="ECO:0008006" key="3">
    <source>
        <dbReference type="Google" id="ProtNLM"/>
    </source>
</evidence>
<dbReference type="EMBL" id="CP000155">
    <property type="protein sequence ID" value="ABC29917.1"/>
    <property type="molecule type" value="Genomic_DNA"/>
</dbReference>
<dbReference type="HOGENOM" id="CLU_089611_0_0_6"/>
<dbReference type="AlphaFoldDB" id="Q2SHF7"/>
<gene>
    <name evidence="1" type="ordered locus">HCH_03153</name>
</gene>
<dbReference type="SUPFAM" id="SSF51197">
    <property type="entry name" value="Clavaminate synthase-like"/>
    <property type="match status" value="1"/>
</dbReference>
<proteinExistence type="predicted"/>